<evidence type="ECO:0000313" key="2">
    <source>
        <dbReference type="EMBL" id="CAI4032665.1"/>
    </source>
</evidence>
<evidence type="ECO:0000313" key="3">
    <source>
        <dbReference type="Proteomes" id="UP001179121"/>
    </source>
</evidence>
<feature type="region of interest" description="Disordered" evidence="1">
    <location>
        <begin position="511"/>
        <end position="530"/>
    </location>
</feature>
<dbReference type="EMBL" id="OX365700">
    <property type="protein sequence ID" value="CAI4032665.1"/>
    <property type="molecule type" value="Genomic_DNA"/>
</dbReference>
<protein>
    <submittedName>
        <fullName evidence="2">Uncharacterized protein</fullName>
    </submittedName>
</protein>
<evidence type="ECO:0000256" key="1">
    <source>
        <dbReference type="SAM" id="MobiDB-lite"/>
    </source>
</evidence>
<dbReference type="Proteomes" id="UP001179121">
    <property type="component" value="Chromosome"/>
</dbReference>
<organism evidence="2 3">
    <name type="scientific">Nitrospira tepida</name>
    <dbReference type="NCBI Taxonomy" id="2973512"/>
    <lineage>
        <taxon>Bacteria</taxon>
        <taxon>Pseudomonadati</taxon>
        <taxon>Nitrospirota</taxon>
        <taxon>Nitrospiria</taxon>
        <taxon>Nitrospirales</taxon>
        <taxon>Nitrospiraceae</taxon>
        <taxon>Nitrospira</taxon>
    </lineage>
</organism>
<reference evidence="2" key="1">
    <citation type="submission" date="2022-10" db="EMBL/GenBank/DDBJ databases">
        <authorList>
            <person name="Koch H."/>
        </authorList>
    </citation>
    <scope>NUCLEOTIDE SEQUENCE</scope>
    <source>
        <strain evidence="2">DNF</strain>
    </source>
</reference>
<keyword evidence="3" id="KW-1185">Reference proteome</keyword>
<sequence length="597" mass="67485">MSLADITRPARRLSILLLCDDDRGHANTILDHVSAFVDYSRHEIHLLNPRGLERMGALRLEQFDVVIIHYSLCVLYETYLPRVMKEALRRFTGLKVQFIQDDYRWVDGICAVMRDIGIDVLFTLVPPAEISRIWNENRLPGVLKVTTLAGYVPERLVGLVTPPVEARPIDIGYRGRMLPFWLGRIAQEKAWIAQGVLARSAQHGLRCDIAWREEDRVYGKTWDEFLSSCKATLGTESGATIADFDGSIEAEVRAYLNRKPEADFEEIFDRILHKYEGNVRMNVISPKIFESIALHTTLILFPGDYSGILSPWVHYIPLEKDYSNMAEVAAKLRDGEFLREMTTRAYDDIVASGRYSYRTFIGQFDDLVDSWPKVGHVAAERRQGAGARAAARGTRAERHVRIRVTLACRCLEDYRPSRLQGRIGTFLSEIMAGSHGEALLVLRALGGSAPLRRVVLSYLRGGQRRTTVSLKGLLKEVLLWRALQIAYRERPSVRRPFRVRADVKLEEGEVSFTSVPTDPSQDEFDGSAATLTQSPDDRWSEICNALIDGRLKRVLWDHSPIGVYISCRVGPLVSIGVGVGDRGQRIFTNMIELTRGE</sequence>
<proteinExistence type="predicted"/>
<gene>
    <name evidence="2" type="ORF">DNFV4_03095</name>
</gene>
<dbReference type="RefSeq" id="WP_289269387.1">
    <property type="nucleotide sequence ID" value="NZ_OX365700.1"/>
</dbReference>
<dbReference type="KEGG" id="nti:DNFV4_03095"/>
<accession>A0AA86N0T2</accession>
<dbReference type="AlphaFoldDB" id="A0AA86N0T2"/>
<name>A0AA86N0T2_9BACT</name>